<accession>A0A9D4Y1N8</accession>
<evidence type="ECO:0000256" key="6">
    <source>
        <dbReference type="ARBA" id="ARBA00022824"/>
    </source>
</evidence>
<keyword evidence="7" id="KW-0012">Acyltransferase</keyword>
<protein>
    <recommendedName>
        <fullName evidence="15">Diacylglycerol O-acyltransferase</fullName>
    </recommendedName>
</protein>
<dbReference type="PANTHER" id="PTHR31650">
    <property type="entry name" value="O-ACYLTRANSFERASE (WSD1-LIKE) FAMILY PROTEIN"/>
    <property type="match status" value="1"/>
</dbReference>
<comment type="caution">
    <text evidence="13">The sequence shown here is derived from an EMBL/GenBank/DDBJ whole genome shotgun (WGS) entry which is preliminary data.</text>
</comment>
<dbReference type="PANTHER" id="PTHR31650:SF29">
    <property type="entry name" value="O-ACYLTRANSFERASE WSD1-LIKE PROTEIN"/>
    <property type="match status" value="1"/>
</dbReference>
<keyword evidence="5" id="KW-0808">Transferase</keyword>
<comment type="pathway">
    <text evidence="4">Lipid metabolism.</text>
</comment>
<evidence type="ECO:0000256" key="5">
    <source>
        <dbReference type="ARBA" id="ARBA00022679"/>
    </source>
</evidence>
<dbReference type="GO" id="GO:0047196">
    <property type="term" value="F:long-chain-alcohol O-fatty-acyltransferase activity"/>
    <property type="evidence" value="ECO:0007669"/>
    <property type="project" value="UniProtKB-EC"/>
</dbReference>
<evidence type="ECO:0000256" key="10">
    <source>
        <dbReference type="ARBA" id="ARBA00048109"/>
    </source>
</evidence>
<dbReference type="Proteomes" id="UP001058974">
    <property type="component" value="Chromosome 3"/>
</dbReference>
<keyword evidence="6" id="KW-0256">Endoplasmic reticulum</keyword>
<dbReference type="InterPro" id="IPR004255">
    <property type="entry name" value="O-acyltransferase_WSD1_N"/>
</dbReference>
<comment type="pathway">
    <text evidence="3">Glycerolipid metabolism; triacylglycerol biosynthesis.</text>
</comment>
<comment type="catalytic activity">
    <reaction evidence="10">
        <text>an acyl-CoA + a 1,2-diacyl-sn-glycerol = a triacyl-sn-glycerol + CoA</text>
        <dbReference type="Rhea" id="RHEA:10868"/>
        <dbReference type="ChEBI" id="CHEBI:17815"/>
        <dbReference type="ChEBI" id="CHEBI:57287"/>
        <dbReference type="ChEBI" id="CHEBI:58342"/>
        <dbReference type="ChEBI" id="CHEBI:64615"/>
        <dbReference type="EC" id="2.3.1.20"/>
    </reaction>
</comment>
<gene>
    <name evidence="13" type="ORF">KIW84_033591</name>
</gene>
<evidence type="ECO:0000256" key="8">
    <source>
        <dbReference type="ARBA" id="ARBA00024360"/>
    </source>
</evidence>
<reference evidence="13 14" key="1">
    <citation type="journal article" date="2022" name="Nat. Genet.">
        <title>Improved pea reference genome and pan-genome highlight genomic features and evolutionary characteristics.</title>
        <authorList>
            <person name="Yang T."/>
            <person name="Liu R."/>
            <person name="Luo Y."/>
            <person name="Hu S."/>
            <person name="Wang D."/>
            <person name="Wang C."/>
            <person name="Pandey M.K."/>
            <person name="Ge S."/>
            <person name="Xu Q."/>
            <person name="Li N."/>
            <person name="Li G."/>
            <person name="Huang Y."/>
            <person name="Saxena R.K."/>
            <person name="Ji Y."/>
            <person name="Li M."/>
            <person name="Yan X."/>
            <person name="He Y."/>
            <person name="Liu Y."/>
            <person name="Wang X."/>
            <person name="Xiang C."/>
            <person name="Varshney R.K."/>
            <person name="Ding H."/>
            <person name="Gao S."/>
            <person name="Zong X."/>
        </authorList>
    </citation>
    <scope>NUCLEOTIDE SEQUENCE [LARGE SCALE GENOMIC DNA]</scope>
    <source>
        <strain evidence="13 14">cv. Zhongwan 6</strain>
    </source>
</reference>
<sequence>MEYFEEELNEAVSPNGQCFDHTCLSLYILAFLEFQVPIHDLPILSLLHDAFLSIPHFTSIMVDDERGVKRWKQVEVKLEEHIIEPKFIGAGISDDSYDNHFAEYISKILMENISPTKPLWQVHVIKYPTRNAAGTLVFKFHHAIGDGYSLMGVILSSLQRADDTSLPLSFPSLKSSSKPKNISRFMKRMSRLLSTPFSFVSEFGWSLLKSTLVEDDETPIRSGVEAVEFRPVKLSNVAFSMDHIKEIKSNLGVTINDAISGIIFYGIRLYMQNMDYRSRALNSTALVIANTRKVKDYKRVQDMFKTGKGDWGNQITYYHVSVPKLQDIPISNPLQFVRKAHISINRKKSSYAPRLITKLLRMKNKLEGPEALAKYIHGTMRKSSLLISNVAGPIEQMAWANHPIEGFFFTLAGIPQSMVITIISYMGMLRVTIATEEGFIDEQKLMQYLNNAFEIIHHESIAKENISKWNKFCKCNLVKKK</sequence>
<evidence type="ECO:0000256" key="4">
    <source>
        <dbReference type="ARBA" id="ARBA00005189"/>
    </source>
</evidence>
<comment type="subcellular location">
    <subcellularLocation>
        <location evidence="1">Cell membrane</location>
        <topology evidence="1">Single-pass membrane protein</topology>
    </subcellularLocation>
    <subcellularLocation>
        <location evidence="2">Endoplasmic reticulum membrane</location>
    </subcellularLocation>
</comment>
<dbReference type="GO" id="GO:0019432">
    <property type="term" value="P:triglyceride biosynthetic process"/>
    <property type="evidence" value="ECO:0007669"/>
    <property type="project" value="TreeGrafter"/>
</dbReference>
<dbReference type="Pfam" id="PF06974">
    <property type="entry name" value="WS_DGAT_C"/>
    <property type="match status" value="1"/>
</dbReference>
<dbReference type="GO" id="GO:0005886">
    <property type="term" value="C:plasma membrane"/>
    <property type="evidence" value="ECO:0007669"/>
    <property type="project" value="UniProtKB-SubCell"/>
</dbReference>
<comment type="catalytic activity">
    <reaction evidence="9">
        <text>a long chain fatty alcohol + a fatty acyl-CoA = a long-chain alcohol wax ester + CoA</text>
        <dbReference type="Rhea" id="RHEA:38443"/>
        <dbReference type="ChEBI" id="CHEBI:17135"/>
        <dbReference type="ChEBI" id="CHEBI:57287"/>
        <dbReference type="ChEBI" id="CHEBI:77636"/>
        <dbReference type="ChEBI" id="CHEBI:235323"/>
        <dbReference type="EC" id="2.3.1.75"/>
    </reaction>
</comment>
<dbReference type="AlphaFoldDB" id="A0A9D4Y1N8"/>
<feature type="domain" description="O-acyltransferase WSD1 C-terminal" evidence="12">
    <location>
        <begin position="311"/>
        <end position="456"/>
    </location>
</feature>
<comment type="similarity">
    <text evidence="8">In the N-terminal section; belongs to the long-chain O-acyltransferase family.</text>
</comment>
<dbReference type="GO" id="GO:0005789">
    <property type="term" value="C:endoplasmic reticulum membrane"/>
    <property type="evidence" value="ECO:0007669"/>
    <property type="project" value="UniProtKB-SubCell"/>
</dbReference>
<evidence type="ECO:0000256" key="9">
    <source>
        <dbReference type="ARBA" id="ARBA00047604"/>
    </source>
</evidence>
<dbReference type="InterPro" id="IPR045034">
    <property type="entry name" value="O-acyltransferase_WSD1-like"/>
</dbReference>
<evidence type="ECO:0000259" key="12">
    <source>
        <dbReference type="Pfam" id="PF06974"/>
    </source>
</evidence>
<evidence type="ECO:0000313" key="13">
    <source>
        <dbReference type="EMBL" id="KAI5428641.1"/>
    </source>
</evidence>
<dbReference type="Gramene" id="Psat03G0359100-T1">
    <property type="protein sequence ID" value="KAI5428641.1"/>
    <property type="gene ID" value="KIW84_033591"/>
</dbReference>
<dbReference type="Pfam" id="PF03007">
    <property type="entry name" value="WS_DGAT_cat"/>
    <property type="match status" value="1"/>
</dbReference>
<evidence type="ECO:0000256" key="3">
    <source>
        <dbReference type="ARBA" id="ARBA00004771"/>
    </source>
</evidence>
<evidence type="ECO:0000313" key="14">
    <source>
        <dbReference type="Proteomes" id="UP001058974"/>
    </source>
</evidence>
<proteinExistence type="inferred from homology"/>
<name>A0A9D4Y1N8_PEA</name>
<dbReference type="GO" id="GO:0004144">
    <property type="term" value="F:diacylglycerol O-acyltransferase activity"/>
    <property type="evidence" value="ECO:0007669"/>
    <property type="project" value="UniProtKB-EC"/>
</dbReference>
<evidence type="ECO:0000256" key="7">
    <source>
        <dbReference type="ARBA" id="ARBA00023315"/>
    </source>
</evidence>
<organism evidence="13 14">
    <name type="scientific">Pisum sativum</name>
    <name type="common">Garden pea</name>
    <name type="synonym">Lathyrus oleraceus</name>
    <dbReference type="NCBI Taxonomy" id="3888"/>
    <lineage>
        <taxon>Eukaryota</taxon>
        <taxon>Viridiplantae</taxon>
        <taxon>Streptophyta</taxon>
        <taxon>Embryophyta</taxon>
        <taxon>Tracheophyta</taxon>
        <taxon>Spermatophyta</taxon>
        <taxon>Magnoliopsida</taxon>
        <taxon>eudicotyledons</taxon>
        <taxon>Gunneridae</taxon>
        <taxon>Pentapetalae</taxon>
        <taxon>rosids</taxon>
        <taxon>fabids</taxon>
        <taxon>Fabales</taxon>
        <taxon>Fabaceae</taxon>
        <taxon>Papilionoideae</taxon>
        <taxon>50 kb inversion clade</taxon>
        <taxon>NPAAA clade</taxon>
        <taxon>Hologalegina</taxon>
        <taxon>IRL clade</taxon>
        <taxon>Fabeae</taxon>
        <taxon>Lathyrus</taxon>
    </lineage>
</organism>
<evidence type="ECO:0000256" key="2">
    <source>
        <dbReference type="ARBA" id="ARBA00004586"/>
    </source>
</evidence>
<feature type="domain" description="O-acyltransferase WSD1-like N-terminal" evidence="11">
    <location>
        <begin position="99"/>
        <end position="258"/>
    </location>
</feature>
<dbReference type="InterPro" id="IPR009721">
    <property type="entry name" value="O-acyltransferase_WSD1_C"/>
</dbReference>
<evidence type="ECO:0000259" key="11">
    <source>
        <dbReference type="Pfam" id="PF03007"/>
    </source>
</evidence>
<dbReference type="EMBL" id="JAMSHJ010000003">
    <property type="protein sequence ID" value="KAI5428641.1"/>
    <property type="molecule type" value="Genomic_DNA"/>
</dbReference>
<evidence type="ECO:0000256" key="1">
    <source>
        <dbReference type="ARBA" id="ARBA00004162"/>
    </source>
</evidence>
<evidence type="ECO:0008006" key="15">
    <source>
        <dbReference type="Google" id="ProtNLM"/>
    </source>
</evidence>
<keyword evidence="14" id="KW-1185">Reference proteome</keyword>